<comment type="caution">
    <text evidence="1">The sequence shown here is derived from an EMBL/GenBank/DDBJ whole genome shotgun (WGS) entry which is preliminary data.</text>
</comment>
<protein>
    <submittedName>
        <fullName evidence="1">DUF6270 domain-containing protein</fullName>
    </submittedName>
</protein>
<dbReference type="RefSeq" id="WP_345443697.1">
    <property type="nucleotide sequence ID" value="NZ_BAABKP010000001.1"/>
</dbReference>
<gene>
    <name evidence="1" type="ORF">GCM10023352_02360</name>
</gene>
<dbReference type="InterPro" id="IPR046237">
    <property type="entry name" value="DUF6270"/>
</dbReference>
<dbReference type="Proteomes" id="UP001500187">
    <property type="component" value="Unassembled WGS sequence"/>
</dbReference>
<proteinExistence type="predicted"/>
<name>A0ABP9B2Q5_9MICC</name>
<evidence type="ECO:0000313" key="2">
    <source>
        <dbReference type="Proteomes" id="UP001500187"/>
    </source>
</evidence>
<dbReference type="EMBL" id="BAABKP010000001">
    <property type="protein sequence ID" value="GAA4788166.1"/>
    <property type="molecule type" value="Genomic_DNA"/>
</dbReference>
<dbReference type="Pfam" id="PF19786">
    <property type="entry name" value="DUF6270"/>
    <property type="match status" value="1"/>
</dbReference>
<organism evidence="1 2">
    <name type="scientific">Rothia endophytica</name>
    <dbReference type="NCBI Taxonomy" id="1324766"/>
    <lineage>
        <taxon>Bacteria</taxon>
        <taxon>Bacillati</taxon>
        <taxon>Actinomycetota</taxon>
        <taxon>Actinomycetes</taxon>
        <taxon>Micrococcales</taxon>
        <taxon>Micrococcaceae</taxon>
        <taxon>Rothia</taxon>
    </lineage>
</organism>
<reference evidence="2" key="1">
    <citation type="journal article" date="2019" name="Int. J. Syst. Evol. Microbiol.">
        <title>The Global Catalogue of Microorganisms (GCM) 10K type strain sequencing project: providing services to taxonomists for standard genome sequencing and annotation.</title>
        <authorList>
            <consortium name="The Broad Institute Genomics Platform"/>
            <consortium name="The Broad Institute Genome Sequencing Center for Infectious Disease"/>
            <person name="Wu L."/>
            <person name="Ma J."/>
        </authorList>
    </citation>
    <scope>NUCLEOTIDE SEQUENCE [LARGE SCALE GENOMIC DNA]</scope>
    <source>
        <strain evidence="2">JCM 18541</strain>
    </source>
</reference>
<sequence length="244" mass="27308">MTTETEVHPVFVYGSCVGRDSFEYFPNSYRVSQYVARHSLLADDTDASYKLPADLKLANAFQTRMLRADWGAGALNLLRSHASHFHLILWDIFDERHGVHWFSSGEVVTRSIDLVSSETALSLIEPGTHVPFGADEHFEEWAEKAIDLVQSFEEQGALERVRLLNVPWAEVNTEGHPTPVSMGVTAAEANQKSQRYYAHLAELGVPTLAVPAELAVADPNHQWGEAPFHYVPAVYEYVRDALTD</sequence>
<evidence type="ECO:0000313" key="1">
    <source>
        <dbReference type="EMBL" id="GAA4788166.1"/>
    </source>
</evidence>
<accession>A0ABP9B2Q5</accession>
<keyword evidence="2" id="KW-1185">Reference proteome</keyword>